<feature type="non-terminal residue" evidence="2">
    <location>
        <position position="1"/>
    </location>
</feature>
<dbReference type="AlphaFoldDB" id="A0AAD2GZM1"/>
<dbReference type="EMBL" id="CAVNYO010000108">
    <property type="protein sequence ID" value="CAK5266197.1"/>
    <property type="molecule type" value="Genomic_DNA"/>
</dbReference>
<feature type="compositionally biased region" description="Basic and acidic residues" evidence="1">
    <location>
        <begin position="104"/>
        <end position="115"/>
    </location>
</feature>
<evidence type="ECO:0000313" key="2">
    <source>
        <dbReference type="EMBL" id="CAK5266197.1"/>
    </source>
</evidence>
<comment type="caution">
    <text evidence="2">The sequence shown here is derived from an EMBL/GenBank/DDBJ whole genome shotgun (WGS) entry which is preliminary data.</text>
</comment>
<feature type="compositionally biased region" description="Basic and acidic residues" evidence="1">
    <location>
        <begin position="140"/>
        <end position="165"/>
    </location>
</feature>
<gene>
    <name evidence="2" type="ORF">MYCIT1_LOCUS7792</name>
</gene>
<proteinExistence type="predicted"/>
<accession>A0AAD2GZM1</accession>
<keyword evidence="3" id="KW-1185">Reference proteome</keyword>
<evidence type="ECO:0000313" key="3">
    <source>
        <dbReference type="Proteomes" id="UP001295794"/>
    </source>
</evidence>
<reference evidence="2" key="1">
    <citation type="submission" date="2023-11" db="EMBL/GenBank/DDBJ databases">
        <authorList>
            <person name="De Vega J J."/>
            <person name="De Vega J J."/>
        </authorList>
    </citation>
    <scope>NUCLEOTIDE SEQUENCE</scope>
</reference>
<feature type="non-terminal residue" evidence="2">
    <location>
        <position position="236"/>
    </location>
</feature>
<evidence type="ECO:0000256" key="1">
    <source>
        <dbReference type="SAM" id="MobiDB-lite"/>
    </source>
</evidence>
<name>A0AAD2GZM1_9AGAR</name>
<protein>
    <submittedName>
        <fullName evidence="2">Uncharacterized protein</fullName>
    </submittedName>
</protein>
<feature type="compositionally biased region" description="Basic and acidic residues" evidence="1">
    <location>
        <begin position="69"/>
        <end position="81"/>
    </location>
</feature>
<dbReference type="Proteomes" id="UP001295794">
    <property type="component" value="Unassembled WGS sequence"/>
</dbReference>
<organism evidence="2 3">
    <name type="scientific">Mycena citricolor</name>
    <dbReference type="NCBI Taxonomy" id="2018698"/>
    <lineage>
        <taxon>Eukaryota</taxon>
        <taxon>Fungi</taxon>
        <taxon>Dikarya</taxon>
        <taxon>Basidiomycota</taxon>
        <taxon>Agaricomycotina</taxon>
        <taxon>Agaricomycetes</taxon>
        <taxon>Agaricomycetidae</taxon>
        <taxon>Agaricales</taxon>
        <taxon>Marasmiineae</taxon>
        <taxon>Mycenaceae</taxon>
        <taxon>Mycena</taxon>
    </lineage>
</organism>
<sequence length="236" mass="24470">IAAPAAASAGADDRAPRDAVCALQPAPAAAAAATTATTACPGVPTRAPADRLAARHAAAPRAPARVRGHRGDGRARAHGDGDGDGDVEAAGRRDGELEPGPRAAGEDRRAQETRVDAAAAHGAHPLCARVVRAEDEDDGGDHGAEEPTRERTPAAHRIAQQDHGRPQPSGHAALLADARDRRAAHEARRADDRGERVRAHEGRCRPAARRARAVAAPGARRDAARARDGRRRAGRC</sequence>
<feature type="compositionally biased region" description="Low complexity" evidence="1">
    <location>
        <begin position="54"/>
        <end position="65"/>
    </location>
</feature>
<feature type="compositionally biased region" description="Basic and acidic residues" evidence="1">
    <location>
        <begin position="177"/>
        <end position="204"/>
    </location>
</feature>
<feature type="region of interest" description="Disordered" evidence="1">
    <location>
        <begin position="35"/>
        <end position="236"/>
    </location>
</feature>